<comment type="caution">
    <text evidence="3">The sequence shown here is derived from an EMBL/GenBank/DDBJ whole genome shotgun (WGS) entry which is preliminary data.</text>
</comment>
<accession>A0ABR1SEG5</accession>
<gene>
    <name evidence="3" type="ORF">PG993_010915</name>
</gene>
<evidence type="ECO:0000256" key="1">
    <source>
        <dbReference type="SAM" id="MobiDB-lite"/>
    </source>
</evidence>
<dbReference type="Proteomes" id="UP001444661">
    <property type="component" value="Unassembled WGS sequence"/>
</dbReference>
<dbReference type="EMBL" id="JAQQWK010000010">
    <property type="protein sequence ID" value="KAK8029624.1"/>
    <property type="molecule type" value="Genomic_DNA"/>
</dbReference>
<evidence type="ECO:0000313" key="3">
    <source>
        <dbReference type="EMBL" id="KAK8029624.1"/>
    </source>
</evidence>
<keyword evidence="4" id="KW-1185">Reference proteome</keyword>
<evidence type="ECO:0000256" key="2">
    <source>
        <dbReference type="SAM" id="SignalP"/>
    </source>
</evidence>
<proteinExistence type="predicted"/>
<organism evidence="3 4">
    <name type="scientific">Apiospora rasikravindrae</name>
    <dbReference type="NCBI Taxonomy" id="990691"/>
    <lineage>
        <taxon>Eukaryota</taxon>
        <taxon>Fungi</taxon>
        <taxon>Dikarya</taxon>
        <taxon>Ascomycota</taxon>
        <taxon>Pezizomycotina</taxon>
        <taxon>Sordariomycetes</taxon>
        <taxon>Xylariomycetidae</taxon>
        <taxon>Amphisphaeriales</taxon>
        <taxon>Apiosporaceae</taxon>
        <taxon>Apiospora</taxon>
    </lineage>
</organism>
<protein>
    <submittedName>
        <fullName evidence="3">Uncharacterized protein</fullName>
    </submittedName>
</protein>
<reference evidence="3 4" key="1">
    <citation type="submission" date="2023-01" db="EMBL/GenBank/DDBJ databases">
        <title>Analysis of 21 Apiospora genomes using comparative genomics revels a genus with tremendous synthesis potential of carbohydrate active enzymes and secondary metabolites.</title>
        <authorList>
            <person name="Sorensen T."/>
        </authorList>
    </citation>
    <scope>NUCLEOTIDE SEQUENCE [LARGE SCALE GENOMIC DNA]</scope>
    <source>
        <strain evidence="3 4">CBS 33761</strain>
    </source>
</reference>
<feature type="signal peptide" evidence="2">
    <location>
        <begin position="1"/>
        <end position="23"/>
    </location>
</feature>
<feature type="region of interest" description="Disordered" evidence="1">
    <location>
        <begin position="124"/>
        <end position="147"/>
    </location>
</feature>
<keyword evidence="2" id="KW-0732">Signal</keyword>
<evidence type="ECO:0000313" key="4">
    <source>
        <dbReference type="Proteomes" id="UP001444661"/>
    </source>
</evidence>
<name>A0ABR1SEG5_9PEZI</name>
<feature type="chain" id="PRO_5045045612" evidence="2">
    <location>
        <begin position="24"/>
        <end position="147"/>
    </location>
</feature>
<sequence length="147" mass="15380">MQFTSPINTILLLTVLAARGASAHLCTPIFQGSSKTTSWSVCARATGANADPAPVTAYFRDKLGCARIVNGDANPLVGAVQANGCTSAAFVKSDDVPGFAINAVLYQPACPPGSKGCARKMRRRWARGPGRRQNDEVDVAGADLTDK</sequence>